<dbReference type="InterPro" id="IPR053135">
    <property type="entry name" value="AKR2_Oxidoreductase"/>
</dbReference>
<gene>
    <name evidence="2" type="ORF">CSCA_3175</name>
</gene>
<dbReference type="EMBL" id="CP009933">
    <property type="protein sequence ID" value="AKA70300.1"/>
    <property type="molecule type" value="Genomic_DNA"/>
</dbReference>
<protein>
    <submittedName>
        <fullName evidence="2">Aldo/keto reductase</fullName>
    </submittedName>
</protein>
<sequence length="295" mass="34458">MKQLILGTVQLGMNYGVNNREGKPSIEEAFNILNTAYENNICFLDTASAYGDSEKVIGNFIKKENKHFKIVTKLKKLDENKDKIAQVEESLRDSLHNLCVSKIDYYLYHSFEDLINNKDVFQYLEELKKKGTIKKLGVSIYDPKELEYILINLSDNIDFIQIPFNILDLRWLKDDLLKKTKDKNIEVAARSIFLQGLFFASNDTVNKIHPKAYEYITRLKDFSADKKVTIQQLVMSFVKQQEDIDYLLVGCEDKEQLLNNISNFNASIEFSQADLQYIYESFWTIDKKIIDPRQW</sequence>
<dbReference type="PANTHER" id="PTHR43312">
    <property type="entry name" value="D-THREO-ALDOSE 1-DEHYDROGENASE"/>
    <property type="match status" value="1"/>
</dbReference>
<dbReference type="CDD" id="cd19097">
    <property type="entry name" value="AKR_unchar"/>
    <property type="match status" value="1"/>
</dbReference>
<reference evidence="2 3" key="1">
    <citation type="journal article" date="2015" name="J. Biotechnol.">
        <title>Complete genome sequence of a malodorant-producing acetogen, Clostridium scatologenes ATCC 25775(T).</title>
        <authorList>
            <person name="Zhu Z."/>
            <person name="Guo T."/>
            <person name="Zheng H."/>
            <person name="Song T."/>
            <person name="Ouyang P."/>
            <person name="Xie J."/>
        </authorList>
    </citation>
    <scope>NUCLEOTIDE SEQUENCE [LARGE SCALE GENOMIC DNA]</scope>
    <source>
        <strain evidence="2 3">ATCC 25775</strain>
    </source>
</reference>
<name>A0A0E3M729_CLOSL</name>
<evidence type="ECO:0000259" key="1">
    <source>
        <dbReference type="Pfam" id="PF00248"/>
    </source>
</evidence>
<dbReference type="InterPro" id="IPR023210">
    <property type="entry name" value="NADP_OxRdtase_dom"/>
</dbReference>
<feature type="domain" description="NADP-dependent oxidoreductase" evidence="1">
    <location>
        <begin position="4"/>
        <end position="278"/>
    </location>
</feature>
<dbReference type="GO" id="GO:0016491">
    <property type="term" value="F:oxidoreductase activity"/>
    <property type="evidence" value="ECO:0007669"/>
    <property type="project" value="InterPro"/>
</dbReference>
<dbReference type="AlphaFoldDB" id="A0A0E3M729"/>
<dbReference type="Gene3D" id="3.20.20.100">
    <property type="entry name" value="NADP-dependent oxidoreductase domain"/>
    <property type="match status" value="1"/>
</dbReference>
<dbReference type="SUPFAM" id="SSF51430">
    <property type="entry name" value="NAD(P)-linked oxidoreductase"/>
    <property type="match status" value="1"/>
</dbReference>
<dbReference type="KEGG" id="csq:CSCA_3175"/>
<keyword evidence="3" id="KW-1185">Reference proteome</keyword>
<dbReference type="PANTHER" id="PTHR43312:SF1">
    <property type="entry name" value="NADP-DEPENDENT OXIDOREDUCTASE DOMAIN-CONTAINING PROTEIN"/>
    <property type="match status" value="1"/>
</dbReference>
<evidence type="ECO:0000313" key="3">
    <source>
        <dbReference type="Proteomes" id="UP000033115"/>
    </source>
</evidence>
<dbReference type="InterPro" id="IPR036812">
    <property type="entry name" value="NAD(P)_OxRdtase_dom_sf"/>
</dbReference>
<organism evidence="2 3">
    <name type="scientific">Clostridium scatologenes</name>
    <dbReference type="NCBI Taxonomy" id="1548"/>
    <lineage>
        <taxon>Bacteria</taxon>
        <taxon>Bacillati</taxon>
        <taxon>Bacillota</taxon>
        <taxon>Clostridia</taxon>
        <taxon>Eubacteriales</taxon>
        <taxon>Clostridiaceae</taxon>
        <taxon>Clostridium</taxon>
    </lineage>
</organism>
<dbReference type="Proteomes" id="UP000033115">
    <property type="component" value="Chromosome"/>
</dbReference>
<dbReference type="InterPro" id="IPR020471">
    <property type="entry name" value="AKR"/>
</dbReference>
<dbReference type="PRINTS" id="PR00069">
    <property type="entry name" value="ALDKETRDTASE"/>
</dbReference>
<dbReference type="HOGENOM" id="CLU_023205_11_0_9"/>
<accession>A0A0E3M729</accession>
<evidence type="ECO:0000313" key="2">
    <source>
        <dbReference type="EMBL" id="AKA70300.1"/>
    </source>
</evidence>
<proteinExistence type="predicted"/>
<dbReference type="Pfam" id="PF00248">
    <property type="entry name" value="Aldo_ket_red"/>
    <property type="match status" value="1"/>
</dbReference>
<dbReference type="STRING" id="1548.CSCA_3175"/>